<protein>
    <submittedName>
        <fullName evidence="1">Uncharacterized protein</fullName>
    </submittedName>
</protein>
<comment type="caution">
    <text evidence="1">The sequence shown here is derived from an EMBL/GenBank/DDBJ whole genome shotgun (WGS) entry which is preliminary data.</text>
</comment>
<gene>
    <name evidence="1" type="ORF">BSZ36_17570</name>
</gene>
<dbReference type="RefSeq" id="WP_094551659.1">
    <property type="nucleotide sequence ID" value="NZ_MQWB01000010.1"/>
</dbReference>
<evidence type="ECO:0000313" key="1">
    <source>
        <dbReference type="EMBL" id="OZC01483.1"/>
    </source>
</evidence>
<sequence>MSGPSAVLDDSPLCRDGDVLHRIVYRVELVTRRRRPLFEDGAVRDRVEALVEATAEAMRVAGRNV</sequence>
<organism evidence="1 2">
    <name type="scientific">Rubricoccus marinus</name>
    <dbReference type="NCBI Taxonomy" id="716817"/>
    <lineage>
        <taxon>Bacteria</taxon>
        <taxon>Pseudomonadati</taxon>
        <taxon>Rhodothermota</taxon>
        <taxon>Rhodothermia</taxon>
        <taxon>Rhodothermales</taxon>
        <taxon>Rubricoccaceae</taxon>
        <taxon>Rubricoccus</taxon>
    </lineage>
</organism>
<dbReference type="Proteomes" id="UP000216446">
    <property type="component" value="Unassembled WGS sequence"/>
</dbReference>
<reference evidence="1 2" key="1">
    <citation type="submission" date="2016-11" db="EMBL/GenBank/DDBJ databases">
        <title>Study of marine rhodopsin-containing bacteria.</title>
        <authorList>
            <person name="Yoshizawa S."/>
            <person name="Kumagai Y."/>
            <person name="Kogure K."/>
        </authorList>
    </citation>
    <scope>NUCLEOTIDE SEQUENCE [LARGE SCALE GENOMIC DNA]</scope>
    <source>
        <strain evidence="1 2">SG-29</strain>
    </source>
</reference>
<evidence type="ECO:0000313" key="2">
    <source>
        <dbReference type="Proteomes" id="UP000216446"/>
    </source>
</evidence>
<proteinExistence type="predicted"/>
<dbReference type="InParanoid" id="A0A259TUR8"/>
<dbReference type="AlphaFoldDB" id="A0A259TUR8"/>
<keyword evidence="2" id="KW-1185">Reference proteome</keyword>
<dbReference type="EMBL" id="MQWB01000010">
    <property type="protein sequence ID" value="OZC01483.1"/>
    <property type="molecule type" value="Genomic_DNA"/>
</dbReference>
<name>A0A259TUR8_9BACT</name>
<accession>A0A259TUR8</accession>